<accession>A0A1Y1URR6</accession>
<protein>
    <submittedName>
        <fullName evidence="2">Uncharacterized protein</fullName>
    </submittedName>
</protein>
<feature type="region of interest" description="Disordered" evidence="1">
    <location>
        <begin position="503"/>
        <end position="540"/>
    </location>
</feature>
<evidence type="ECO:0000313" key="2">
    <source>
        <dbReference type="EMBL" id="ORX39835.1"/>
    </source>
</evidence>
<feature type="compositionally biased region" description="Low complexity" evidence="1">
    <location>
        <begin position="421"/>
        <end position="432"/>
    </location>
</feature>
<feature type="compositionally biased region" description="Pro residues" evidence="1">
    <location>
        <begin position="376"/>
        <end position="396"/>
    </location>
</feature>
<feature type="compositionally biased region" description="Low complexity" evidence="1">
    <location>
        <begin position="513"/>
        <end position="540"/>
    </location>
</feature>
<feature type="compositionally biased region" description="Basic and acidic residues" evidence="1">
    <location>
        <begin position="118"/>
        <end position="129"/>
    </location>
</feature>
<keyword evidence="3" id="KW-1185">Reference proteome</keyword>
<feature type="compositionally biased region" description="Basic and acidic residues" evidence="1">
    <location>
        <begin position="320"/>
        <end position="337"/>
    </location>
</feature>
<feature type="compositionally biased region" description="Polar residues" evidence="1">
    <location>
        <begin position="433"/>
        <end position="444"/>
    </location>
</feature>
<evidence type="ECO:0000313" key="3">
    <source>
        <dbReference type="Proteomes" id="UP000193218"/>
    </source>
</evidence>
<dbReference type="GeneID" id="33556498"/>
<evidence type="ECO:0000256" key="1">
    <source>
        <dbReference type="SAM" id="MobiDB-lite"/>
    </source>
</evidence>
<gene>
    <name evidence="2" type="ORF">BD324DRAFT_615195</name>
</gene>
<feature type="compositionally biased region" description="Polar residues" evidence="1">
    <location>
        <begin position="294"/>
        <end position="314"/>
    </location>
</feature>
<reference evidence="2 3" key="1">
    <citation type="submission" date="2017-03" db="EMBL/GenBank/DDBJ databases">
        <title>Widespread Adenine N6-methylation of Active Genes in Fungi.</title>
        <authorList>
            <consortium name="DOE Joint Genome Institute"/>
            <person name="Mondo S.J."/>
            <person name="Dannebaum R.O."/>
            <person name="Kuo R.C."/>
            <person name="Louie K.B."/>
            <person name="Bewick A.J."/>
            <person name="Labutti K."/>
            <person name="Haridas S."/>
            <person name="Kuo A."/>
            <person name="Salamov A."/>
            <person name="Ahrendt S.R."/>
            <person name="Lau R."/>
            <person name="Bowen B.P."/>
            <person name="Lipzen A."/>
            <person name="Sullivan W."/>
            <person name="Andreopoulos W.B."/>
            <person name="Clum A."/>
            <person name="Lindquist E."/>
            <person name="Daum C."/>
            <person name="Northen T.R."/>
            <person name="Ramamoorthy G."/>
            <person name="Schmitz R.J."/>
            <person name="Gryganskyi A."/>
            <person name="Culley D."/>
            <person name="Magnuson J."/>
            <person name="James T.Y."/>
            <person name="O'Malley M.A."/>
            <person name="Stajich J.E."/>
            <person name="Spatafora J.W."/>
            <person name="Visel A."/>
            <person name="Grigoriev I.V."/>
        </authorList>
    </citation>
    <scope>NUCLEOTIDE SEQUENCE [LARGE SCALE GENOMIC DNA]</scope>
    <source>
        <strain evidence="2 3">NRRL Y-17943</strain>
    </source>
</reference>
<dbReference type="STRING" id="4999.A0A1Y1URR6"/>
<feature type="region of interest" description="Disordered" evidence="1">
    <location>
        <begin position="86"/>
        <end position="166"/>
    </location>
</feature>
<feature type="compositionally biased region" description="Low complexity" evidence="1">
    <location>
        <begin position="17"/>
        <end position="37"/>
    </location>
</feature>
<proteinExistence type="predicted"/>
<feature type="region of interest" description="Disordered" evidence="1">
    <location>
        <begin position="266"/>
        <end position="444"/>
    </location>
</feature>
<organism evidence="2 3">
    <name type="scientific">Kockovaella imperatae</name>
    <dbReference type="NCBI Taxonomy" id="4999"/>
    <lineage>
        <taxon>Eukaryota</taxon>
        <taxon>Fungi</taxon>
        <taxon>Dikarya</taxon>
        <taxon>Basidiomycota</taxon>
        <taxon>Agaricomycotina</taxon>
        <taxon>Tremellomycetes</taxon>
        <taxon>Tremellales</taxon>
        <taxon>Cuniculitremaceae</taxon>
        <taxon>Kockovaella</taxon>
    </lineage>
</organism>
<comment type="caution">
    <text evidence="2">The sequence shown here is derived from an EMBL/GenBank/DDBJ whole genome shotgun (WGS) entry which is preliminary data.</text>
</comment>
<feature type="region of interest" description="Disordered" evidence="1">
    <location>
        <begin position="205"/>
        <end position="238"/>
    </location>
</feature>
<dbReference type="EMBL" id="NBSH01000002">
    <property type="protein sequence ID" value="ORX39835.1"/>
    <property type="molecule type" value="Genomic_DNA"/>
</dbReference>
<dbReference type="Proteomes" id="UP000193218">
    <property type="component" value="Unassembled WGS sequence"/>
</dbReference>
<name>A0A1Y1URR6_9TREE</name>
<dbReference type="OrthoDB" id="5550090at2759"/>
<feature type="region of interest" description="Disordered" evidence="1">
    <location>
        <begin position="1"/>
        <end position="39"/>
    </location>
</feature>
<dbReference type="AlphaFoldDB" id="A0A1Y1URR6"/>
<dbReference type="InParanoid" id="A0A1Y1URR6"/>
<sequence length="659" mass="70263">MGRSHPPKTIQVILPPTTSTTSTTTASSSKTTLSASTRTDHPSLQVLILAQEIARERGQHFDLGSFLTPSQRKEYHRLVHGVEGEDALEAPNSPVNGQGGGGEGQVDGDVTLEEDTDQSTRKTAFDHVGEVTGPSQNSTPLPTSGTPAPEPSQPMAAVDAPPTPTSTALTETIAAKRARIQGMNIHWTQRRKKLQELAKLESEGITELPLSPQEKPPPLPEIGLASSFAVPSGKGKEVDKGSIQASVSYWNHLLTVARKERGPQWDYNTQSYHVDRSSSDYYTHMNKAPAISEPVQTSEPNKGEPSNSRQNPMTNGYHDQAVKMEGDLAKRMYEQRRSNSISQQPPPTQAYPSDAAHPPRSQAFPAASPSTTHTPHLPPQYQPSPVRPPAPNPPQTPHHAQSGGLNPANLNLPPDYQRRISQQSNSTPQPQTAVPQSHPINPSQMQFTPQQLAQIAQMSAAGGPGGMNLNPALLQQLQAQAHMQSQGSQNQSQGGINLAQMQQQLARANQMAQQPGTGQNGYPQPQQGQPQPSQSQGQPNPMLQLQQLQLAQLAAAQNQGQNHQGGNMTIGQNAQAMRGVNPAMLANRANMQNAAQSQARNGGGINPAQMGGMGQFAYGQGQPGIGMNGIKGNDGLANGATGQNVMLGGGGNNWQDLNT</sequence>
<feature type="compositionally biased region" description="Polar residues" evidence="1">
    <location>
        <begin position="133"/>
        <end position="146"/>
    </location>
</feature>
<feature type="compositionally biased region" description="Polar residues" evidence="1">
    <location>
        <begin position="503"/>
        <end position="512"/>
    </location>
</feature>
<dbReference type="RefSeq" id="XP_021873620.1">
    <property type="nucleotide sequence ID" value="XM_022014690.1"/>
</dbReference>